<reference evidence="1" key="1">
    <citation type="submission" date="2021-05" db="EMBL/GenBank/DDBJ databases">
        <authorList>
            <person name="Alioto T."/>
            <person name="Alioto T."/>
            <person name="Gomez Garrido J."/>
        </authorList>
    </citation>
    <scope>NUCLEOTIDE SEQUENCE</scope>
</reference>
<accession>A0A8D8SSE2</accession>
<dbReference type="AlphaFoldDB" id="A0A8D8SSE2"/>
<dbReference type="EMBL" id="HBUF01232236">
    <property type="protein sequence ID" value="CAG6673831.1"/>
    <property type="molecule type" value="Transcribed_RNA"/>
</dbReference>
<proteinExistence type="predicted"/>
<protein>
    <submittedName>
        <fullName evidence="1">Uncharacterized protein</fullName>
    </submittedName>
</protein>
<evidence type="ECO:0000313" key="1">
    <source>
        <dbReference type="EMBL" id="CAG6673831.1"/>
    </source>
</evidence>
<sequence length="119" mass="14552">MQEMKHKTFGNFVAILLGYRGPKMDVTPRRGFLKRPQKHFFISFLLDILCPLKKIGRYLLTRILDFRRVLIIFFLSSLKKNTLYFNNKKRQNLVKGKFYQKMYSNIFYFYYNFKHFILS</sequence>
<name>A0A8D8SSE2_9HEMI</name>
<organism evidence="1">
    <name type="scientific">Cacopsylla melanoneura</name>
    <dbReference type="NCBI Taxonomy" id="428564"/>
    <lineage>
        <taxon>Eukaryota</taxon>
        <taxon>Metazoa</taxon>
        <taxon>Ecdysozoa</taxon>
        <taxon>Arthropoda</taxon>
        <taxon>Hexapoda</taxon>
        <taxon>Insecta</taxon>
        <taxon>Pterygota</taxon>
        <taxon>Neoptera</taxon>
        <taxon>Paraneoptera</taxon>
        <taxon>Hemiptera</taxon>
        <taxon>Sternorrhyncha</taxon>
        <taxon>Psylloidea</taxon>
        <taxon>Psyllidae</taxon>
        <taxon>Psyllinae</taxon>
        <taxon>Cacopsylla</taxon>
    </lineage>
</organism>